<organism evidence="4 5">
    <name type="scientific">Noviherbaspirillum saxi</name>
    <dbReference type="NCBI Taxonomy" id="2320863"/>
    <lineage>
        <taxon>Bacteria</taxon>
        <taxon>Pseudomonadati</taxon>
        <taxon>Pseudomonadota</taxon>
        <taxon>Betaproteobacteria</taxon>
        <taxon>Burkholderiales</taxon>
        <taxon>Oxalobacteraceae</taxon>
        <taxon>Noviherbaspirillum</taxon>
    </lineage>
</organism>
<keyword evidence="5" id="KW-1185">Reference proteome</keyword>
<evidence type="ECO:0000256" key="1">
    <source>
        <dbReference type="ARBA" id="ARBA00004496"/>
    </source>
</evidence>
<dbReference type="EMBL" id="QYUO01000001">
    <property type="protein sequence ID" value="RJF99468.1"/>
    <property type="molecule type" value="Genomic_DNA"/>
</dbReference>
<comment type="subcellular location">
    <subcellularLocation>
        <location evidence="1">Cytoplasm</location>
    </subcellularLocation>
</comment>
<dbReference type="InterPro" id="IPR008727">
    <property type="entry name" value="PAAR_motif"/>
</dbReference>
<dbReference type="PANTHER" id="PTHR31250">
    <property type="entry name" value="IQ DOMAIN-CONTAINING PROTEIN IQM3"/>
    <property type="match status" value="1"/>
</dbReference>
<evidence type="ECO:0000313" key="5">
    <source>
        <dbReference type="Proteomes" id="UP000265955"/>
    </source>
</evidence>
<keyword evidence="2" id="KW-0963">Cytoplasm</keyword>
<keyword evidence="3" id="KW-0472">Membrane</keyword>
<dbReference type="PANTHER" id="PTHR31250:SF27">
    <property type="entry name" value="IQ DOMAIN-CONTAINING PROTEIN IQM5"/>
    <property type="match status" value="1"/>
</dbReference>
<evidence type="ECO:0000256" key="3">
    <source>
        <dbReference type="SAM" id="Phobius"/>
    </source>
</evidence>
<accession>A0A3A3FXR3</accession>
<dbReference type="Proteomes" id="UP000265955">
    <property type="component" value="Unassembled WGS sequence"/>
</dbReference>
<evidence type="ECO:0000256" key="2">
    <source>
        <dbReference type="ARBA" id="ARBA00022490"/>
    </source>
</evidence>
<sequence>MTQAARLGDPIGHSPSMSWLLRGLLIGAGIAVVGVALVGTGGLAAAAIIGGAAAFGAGLGDLFSTMSWAPKEVCGAIVGACSANVFTNGLRAGRAHIDIAHCSKHSNPHPLIATGSPTVFINGLPAARVSDKISCGAVITGGSNNVFIGGGVTQTDPITPEHLVPGRVHGILFLIGGASAVALAGPVVAIGGLIAGAAGGKLGEVLGGKVFGAGSDGEKWSLLAGSLVGGFAGAKAAPKTWGFAKRVTIDVQPGTLGMSGGNIKIDLKPSTGRYKVKKMDGKYMSENEAENSVWPGRQVTYLSESERAEYRLVFKDGKAYEADGSLFDTTDTPNGKAIFVMDGEGNFFAYKYAEVGEFHHSSFLAGKPVAAAGELTSYDGLIVEISNKSGHYKPSVDFLLQAMNELENKGVSIESIFPDIYSH</sequence>
<evidence type="ECO:0008006" key="6">
    <source>
        <dbReference type="Google" id="ProtNLM"/>
    </source>
</evidence>
<dbReference type="CDD" id="cd14742">
    <property type="entry name" value="PAAR_RHS"/>
    <property type="match status" value="1"/>
</dbReference>
<feature type="transmembrane region" description="Helical" evidence="3">
    <location>
        <begin position="44"/>
        <end position="63"/>
    </location>
</feature>
<dbReference type="AlphaFoldDB" id="A0A3A3FXR3"/>
<keyword evidence="3" id="KW-1133">Transmembrane helix</keyword>
<reference evidence="5" key="1">
    <citation type="submission" date="2018-09" db="EMBL/GenBank/DDBJ databases">
        <authorList>
            <person name="Zhu H."/>
        </authorList>
    </citation>
    <scope>NUCLEOTIDE SEQUENCE [LARGE SCALE GENOMIC DNA]</scope>
    <source>
        <strain evidence="5">K1R23-30</strain>
    </source>
</reference>
<dbReference type="Gene3D" id="2.60.200.60">
    <property type="match status" value="1"/>
</dbReference>
<keyword evidence="3" id="KW-0812">Transmembrane</keyword>
<name>A0A3A3FXR3_9BURK</name>
<proteinExistence type="predicted"/>
<dbReference type="Pfam" id="PF05488">
    <property type="entry name" value="PAAR_motif"/>
    <property type="match status" value="1"/>
</dbReference>
<dbReference type="GO" id="GO:0005737">
    <property type="term" value="C:cytoplasm"/>
    <property type="evidence" value="ECO:0007669"/>
    <property type="project" value="UniProtKB-SubCell"/>
</dbReference>
<gene>
    <name evidence="4" type="ORF">D3871_13735</name>
</gene>
<dbReference type="InterPro" id="IPR044159">
    <property type="entry name" value="IQM"/>
</dbReference>
<evidence type="ECO:0000313" key="4">
    <source>
        <dbReference type="EMBL" id="RJF99468.1"/>
    </source>
</evidence>
<dbReference type="RefSeq" id="WP_119769406.1">
    <property type="nucleotide sequence ID" value="NZ_QYUO01000001.1"/>
</dbReference>
<comment type="caution">
    <text evidence="4">The sequence shown here is derived from an EMBL/GenBank/DDBJ whole genome shotgun (WGS) entry which is preliminary data.</text>
</comment>
<dbReference type="OrthoDB" id="197187at2"/>
<feature type="transmembrane region" description="Helical" evidence="3">
    <location>
        <begin position="20"/>
        <end position="38"/>
    </location>
</feature>
<feature type="transmembrane region" description="Helical" evidence="3">
    <location>
        <begin position="171"/>
        <end position="200"/>
    </location>
</feature>
<protein>
    <recommendedName>
        <fullName evidence="6">Zn-binding Pro-Ala-Ala-Arg (PAAR) domain-containing protein, incolved in TypeVI secretion</fullName>
    </recommendedName>
</protein>